<organism evidence="2">
    <name type="scientific">Populus trichocarpa</name>
    <name type="common">Western balsam poplar</name>
    <name type="synonym">Populus balsamifera subsp. trichocarpa</name>
    <dbReference type="NCBI Taxonomy" id="3694"/>
    <lineage>
        <taxon>Eukaryota</taxon>
        <taxon>Viridiplantae</taxon>
        <taxon>Streptophyta</taxon>
        <taxon>Embryophyta</taxon>
        <taxon>Tracheophyta</taxon>
        <taxon>Spermatophyta</taxon>
        <taxon>Magnoliopsida</taxon>
        <taxon>eudicotyledons</taxon>
        <taxon>Gunneridae</taxon>
        <taxon>Pentapetalae</taxon>
        <taxon>rosids</taxon>
        <taxon>fabids</taxon>
        <taxon>Malpighiales</taxon>
        <taxon>Salicaceae</taxon>
        <taxon>Saliceae</taxon>
        <taxon>Populus</taxon>
    </lineage>
</organism>
<accession>B9NBQ5</accession>
<feature type="compositionally biased region" description="Acidic residues" evidence="1">
    <location>
        <begin position="27"/>
        <end position="41"/>
    </location>
</feature>
<reference evidence="2" key="2">
    <citation type="submission" date="2017-07" db="EMBL/GenBank/DDBJ databases">
        <title>WGS assembly of Populus trichocarpa.</title>
        <authorList>
            <person name="Tuskan G."/>
            <person name="Difazio S."/>
            <person name="Jansson S."/>
            <person name="Bohlmann J."/>
            <person name="Grigoriev I."/>
            <person name="Hellsten U."/>
            <person name="Putnam N."/>
            <person name="Ralph S."/>
            <person name="Rombauts S."/>
            <person name="Salamov A."/>
            <person name="Schein J."/>
            <person name="Sterck L."/>
            <person name="Aerts A."/>
            <person name="Bhalerao R."/>
            <person name="Bhalerao R."/>
            <person name="Blaudez D."/>
            <person name="Boerjan W."/>
            <person name="Brun A."/>
            <person name="Brunner A."/>
            <person name="Busov V."/>
            <person name="Campbell M."/>
            <person name="Carlson J."/>
            <person name="Chalot M."/>
            <person name="Chapman J."/>
            <person name="Chen G."/>
            <person name="Cooper D."/>
            <person name="Coutinho P."/>
            <person name="Couturier J."/>
            <person name="Covert S."/>
            <person name="Cronk Q."/>
            <person name="Cunningham R."/>
            <person name="Davis J."/>
            <person name="Degroeve S."/>
            <person name="Dejardin A."/>
            <person name="Depamphilis C."/>
            <person name="Detter J."/>
            <person name="Dirks B."/>
            <person name="Dubchak I."/>
            <person name="Duplessis S."/>
            <person name="Ehlting J."/>
            <person name="Ellis B."/>
            <person name="Gendler K."/>
            <person name="Goodstein D."/>
            <person name="Gribskov M."/>
            <person name="Grimwood J."/>
            <person name="Groover A."/>
            <person name="Gunter L."/>
            <person name="Hamberger B."/>
            <person name="Heinze B."/>
            <person name="Helariutta Y."/>
            <person name="Henrissat B."/>
            <person name="Holligan D."/>
            <person name="Holt R."/>
            <person name="Huang W."/>
            <person name="Islam-Faridi N."/>
            <person name="Jones S."/>
            <person name="Jones-Rhoades M."/>
            <person name="Jorgensen R."/>
            <person name="Joshi C."/>
            <person name="Kangasjarvi J."/>
            <person name="Karlsson J."/>
            <person name="Kelleher C."/>
            <person name="Kirkpatrick R."/>
            <person name="Kirst M."/>
            <person name="Kohler A."/>
            <person name="Kalluri U."/>
            <person name="Larimer F."/>
            <person name="Leebens-Mack J."/>
            <person name="Leple J."/>
            <person name="Locascio P."/>
            <person name="Lou Y."/>
            <person name="Lucas S."/>
            <person name="Martin F."/>
            <person name="Montanini B."/>
            <person name="Napoli C."/>
            <person name="Nelson D."/>
            <person name="Nelson C."/>
            <person name="Nieminen K."/>
            <person name="Nilsson O."/>
            <person name="Pereda V."/>
            <person name="Peter G."/>
            <person name="Philippe R."/>
            <person name="Pilate G."/>
            <person name="Poliakov A."/>
            <person name="Razumovskaya J."/>
            <person name="Richardson P."/>
            <person name="Rinaldi C."/>
            <person name="Ritland K."/>
            <person name="Rouze P."/>
            <person name="Ryaboy D."/>
            <person name="Schmutz J."/>
            <person name="Schrader J."/>
            <person name="Segerman B."/>
            <person name="Shin H."/>
            <person name="Siddiqui A."/>
            <person name="Sterky F."/>
            <person name="Terry A."/>
            <person name="Tsai C."/>
            <person name="Uberbacher E."/>
            <person name="Unneberg P."/>
            <person name="Vahala J."/>
            <person name="Wall K."/>
            <person name="Wessler S."/>
            <person name="Yang G."/>
            <person name="Yin T."/>
            <person name="Douglas C."/>
            <person name="Marra M."/>
            <person name="Sandberg G."/>
            <person name="Van De Peer Y."/>
            <person name="Rokhsar D."/>
        </authorList>
    </citation>
    <scope>NUCLEOTIDE SEQUENCE</scope>
    <source>
        <strain evidence="2">Nisqually-1</strain>
    </source>
</reference>
<dbReference type="AlphaFoldDB" id="B9NBQ5"/>
<gene>
    <name evidence="2" type="ORF">POPTR_T032900</name>
</gene>
<dbReference type="eggNOG" id="ENOG502T1KX">
    <property type="taxonomic scope" value="Eukaryota"/>
</dbReference>
<protein>
    <submittedName>
        <fullName evidence="2">Uncharacterized protein</fullName>
    </submittedName>
</protein>
<proteinExistence type="predicted"/>
<dbReference type="EMBL" id="KZ623352">
    <property type="protein sequence ID" value="PNS23851.1"/>
    <property type="molecule type" value="Genomic_DNA"/>
</dbReference>
<evidence type="ECO:0000256" key="1">
    <source>
        <dbReference type="SAM" id="MobiDB-lite"/>
    </source>
</evidence>
<dbReference type="STRING" id="3694.B9NBQ5"/>
<dbReference type="HOGENOM" id="CLU_2137788_0_0_1"/>
<name>B9NBQ5_POPTR</name>
<dbReference type="InParanoid" id="B9NBQ5"/>
<evidence type="ECO:0000313" key="2">
    <source>
        <dbReference type="EMBL" id="PNS23851.1"/>
    </source>
</evidence>
<sequence>MCFVPGTQVKDKSTADGPSTSAAAVGDAEDLRDDDDDDDELDMDELNELEASLSRTSIQIQERSGCSFSSISPVWSHVTTGDDDYVAVLTIRADDDYVAVLTIRADDDYVAVY</sequence>
<reference evidence="2" key="1">
    <citation type="journal article" date="2006" name="Science">
        <title>The genome of black cottonwood, Populus trichocarpa (Torr. &amp; Gray).</title>
        <authorList>
            <person name="Tuskan G.A."/>
            <person name="Difazio S."/>
            <person name="Jansson S."/>
            <person name="Bohlmann J."/>
            <person name="Grigoriev I."/>
            <person name="Hellsten U."/>
            <person name="Putnam N."/>
            <person name="Ralph S."/>
            <person name="Rombauts S."/>
            <person name="Salamov A."/>
            <person name="Schein J."/>
            <person name="Sterck L."/>
            <person name="Aerts A."/>
            <person name="Bhalerao R.R."/>
            <person name="Bhalerao R.P."/>
            <person name="Blaudez D."/>
            <person name="Boerjan W."/>
            <person name="Brun A."/>
            <person name="Brunner A."/>
            <person name="Busov V."/>
            <person name="Campbell M."/>
            <person name="Carlson J."/>
            <person name="Chalot M."/>
            <person name="Chapman J."/>
            <person name="Chen G.L."/>
            <person name="Cooper D."/>
            <person name="Coutinho P.M."/>
            <person name="Couturier J."/>
            <person name="Covert S."/>
            <person name="Cronk Q."/>
            <person name="Cunningham R."/>
            <person name="Davis J."/>
            <person name="Degroeve S."/>
            <person name="Dejardin A."/>
            <person name="Depamphilis C."/>
            <person name="Detter J."/>
            <person name="Dirks B."/>
            <person name="Dubchak I."/>
            <person name="Duplessis S."/>
            <person name="Ehlting J."/>
            <person name="Ellis B."/>
            <person name="Gendler K."/>
            <person name="Goodstein D."/>
            <person name="Gribskov M."/>
            <person name="Grimwood J."/>
            <person name="Groover A."/>
            <person name="Gunter L."/>
            <person name="Hamberger B."/>
            <person name="Heinze B."/>
            <person name="Helariutta Y."/>
            <person name="Henrissat B."/>
            <person name="Holligan D."/>
            <person name="Holt R."/>
            <person name="Huang W."/>
            <person name="Islam-Faridi N."/>
            <person name="Jones S."/>
            <person name="Jones-Rhoades M."/>
            <person name="Jorgensen R."/>
            <person name="Joshi C."/>
            <person name="Kangasjarvi J."/>
            <person name="Karlsson J."/>
            <person name="Kelleher C."/>
            <person name="Kirkpatrick R."/>
            <person name="Kirst M."/>
            <person name="Kohler A."/>
            <person name="Kalluri U."/>
            <person name="Larimer F."/>
            <person name="Leebens-Mack J."/>
            <person name="Leple J.C."/>
            <person name="Locascio P."/>
            <person name="Lou Y."/>
            <person name="Lucas S."/>
            <person name="Martin F."/>
            <person name="Montanini B."/>
            <person name="Napoli C."/>
            <person name="Nelson D.R."/>
            <person name="Nelson C."/>
            <person name="Nieminen K."/>
            <person name="Nilsson O."/>
            <person name="Pereda V."/>
            <person name="Peter G."/>
            <person name="Philippe R."/>
            <person name="Pilate G."/>
            <person name="Poliakov A."/>
            <person name="Razumovskaya J."/>
            <person name="Richardson P."/>
            <person name="Rinaldi C."/>
            <person name="Ritland K."/>
            <person name="Rouze P."/>
            <person name="Ryaboy D."/>
            <person name="Schmutz J."/>
            <person name="Schrader J."/>
            <person name="Segerman B."/>
            <person name="Shin H."/>
            <person name="Siddiqui A."/>
            <person name="Sterky F."/>
            <person name="Terry A."/>
            <person name="Tsai C.J."/>
            <person name="Uberbacher E."/>
            <person name="Unneberg P."/>
            <person name="Vahala J."/>
            <person name="Wall K."/>
            <person name="Wessler S."/>
            <person name="Yang G."/>
            <person name="Yin T."/>
            <person name="Douglas C."/>
            <person name="Marra M."/>
            <person name="Sandberg G."/>
            <person name="Van de Peer Y."/>
            <person name="Rokhsar D."/>
        </authorList>
    </citation>
    <scope>NUCLEOTIDE SEQUENCE [LARGE SCALE GENOMIC DNA]</scope>
    <source>
        <strain evidence="2">Nisqually-1</strain>
    </source>
</reference>
<feature type="region of interest" description="Disordered" evidence="1">
    <location>
        <begin position="1"/>
        <end position="41"/>
    </location>
</feature>